<feature type="non-terminal residue" evidence="3">
    <location>
        <position position="232"/>
    </location>
</feature>
<dbReference type="Proteomes" id="UP000198348">
    <property type="component" value="Unassembled WGS sequence"/>
</dbReference>
<accession>A0A239AEX6</accession>
<dbReference type="GO" id="GO:0016903">
    <property type="term" value="F:oxidoreductase activity, acting on the aldehyde or oxo group of donors"/>
    <property type="evidence" value="ECO:0007669"/>
    <property type="project" value="InterPro"/>
</dbReference>
<name>A0A239AEX6_9PSEU</name>
<dbReference type="Gene3D" id="3.40.920.10">
    <property type="entry name" value="Pyruvate-ferredoxin oxidoreductase, PFOR, domain III"/>
    <property type="match status" value="1"/>
</dbReference>
<keyword evidence="4" id="KW-1185">Reference proteome</keyword>
<evidence type="ECO:0000313" key="3">
    <source>
        <dbReference type="EMBL" id="SNR94207.1"/>
    </source>
</evidence>
<dbReference type="Pfam" id="PF01558">
    <property type="entry name" value="POR"/>
    <property type="match status" value="1"/>
</dbReference>
<organism evidence="3 4">
    <name type="scientific">Haloechinothrix alba</name>
    <dbReference type="NCBI Taxonomy" id="664784"/>
    <lineage>
        <taxon>Bacteria</taxon>
        <taxon>Bacillati</taxon>
        <taxon>Actinomycetota</taxon>
        <taxon>Actinomycetes</taxon>
        <taxon>Pseudonocardiales</taxon>
        <taxon>Pseudonocardiaceae</taxon>
        <taxon>Haloechinothrix</taxon>
    </lineage>
</organism>
<protein>
    <submittedName>
        <fullName evidence="3">Pyruvate ferredoxin/flavodoxin oxidoreductase</fullName>
    </submittedName>
</protein>
<sequence length="232" mass="25352">MTATAPDVTKLDRVVIRFAGDSGDGMQLTGDRPDVLVVMNPAALKSNVADVPHGGILIINTDEFTKRNLSKVGYESNPLEDGSPEPYQVYEVGMSTLTQGALADTGLGKKDAERCKTCSRSGCCPGLYHRPTESTERFLAEKFVSCDVQAGWLRCCDDTVWGRGWVKASRCGVELSSNRFTLREAFVSHATHANAALTPRARVRLARLIVDGGWPIGRAAERYDVCWRTAKK</sequence>
<feature type="domain" description="Pyruvate/ketoisovalerate oxidoreductase catalytic" evidence="2">
    <location>
        <begin position="31"/>
        <end position="99"/>
    </location>
</feature>
<keyword evidence="1" id="KW-0560">Oxidoreductase</keyword>
<evidence type="ECO:0000259" key="2">
    <source>
        <dbReference type="Pfam" id="PF01558"/>
    </source>
</evidence>
<keyword evidence="3" id="KW-0670">Pyruvate</keyword>
<evidence type="ECO:0000313" key="4">
    <source>
        <dbReference type="Proteomes" id="UP000198348"/>
    </source>
</evidence>
<dbReference type="AlphaFoldDB" id="A0A239AEX6"/>
<gene>
    <name evidence="3" type="ORF">SAMN06265360_1391</name>
</gene>
<evidence type="ECO:0000256" key="1">
    <source>
        <dbReference type="ARBA" id="ARBA00023002"/>
    </source>
</evidence>
<dbReference type="InterPro" id="IPR019752">
    <property type="entry name" value="Pyrv/ketoisovalerate_OxRed_cat"/>
</dbReference>
<dbReference type="EMBL" id="FZNW01000039">
    <property type="protein sequence ID" value="SNR94207.1"/>
    <property type="molecule type" value="Genomic_DNA"/>
</dbReference>
<proteinExistence type="predicted"/>
<reference evidence="3 4" key="1">
    <citation type="submission" date="2017-06" db="EMBL/GenBank/DDBJ databases">
        <authorList>
            <person name="Kim H.J."/>
            <person name="Triplett B.A."/>
        </authorList>
    </citation>
    <scope>NUCLEOTIDE SEQUENCE [LARGE SCALE GENOMIC DNA]</scope>
    <source>
        <strain evidence="3 4">DSM 45207</strain>
    </source>
</reference>
<dbReference type="InterPro" id="IPR002869">
    <property type="entry name" value="Pyrv_flavodox_OxRed_cen"/>
</dbReference>